<evidence type="ECO:0000256" key="2">
    <source>
        <dbReference type="ARBA" id="ARBA00022692"/>
    </source>
</evidence>
<dbReference type="EMBL" id="PNCI01000027">
    <property type="protein sequence ID" value="TMP28238.1"/>
    <property type="molecule type" value="Genomic_DNA"/>
</dbReference>
<feature type="transmembrane region" description="Helical" evidence="5">
    <location>
        <begin position="6"/>
        <end position="29"/>
    </location>
</feature>
<proteinExistence type="predicted"/>
<dbReference type="InterPro" id="IPR023352">
    <property type="entry name" value="MAPEG-like_dom_sf"/>
</dbReference>
<dbReference type="SUPFAM" id="SSF161084">
    <property type="entry name" value="MAPEG domain-like"/>
    <property type="match status" value="1"/>
</dbReference>
<sequence>MTELLVPYQLTILVLGLTGGLFLIQLAVVDIIAIKQKHPPGVAVTQDPQTLLFRSNRVFANSNETVGILILVVLFAVFSGTHPGWLNGLAVTYLLSRVGHMVCYYLDQKLLRSISFGVCYLSLLGIFISGMAAWLS</sequence>
<dbReference type="Pfam" id="PF01124">
    <property type="entry name" value="MAPEG"/>
    <property type="match status" value="1"/>
</dbReference>
<evidence type="ECO:0000256" key="4">
    <source>
        <dbReference type="ARBA" id="ARBA00023136"/>
    </source>
</evidence>
<reference evidence="6 7" key="1">
    <citation type="submission" date="2018-01" db="EMBL/GenBank/DDBJ databases">
        <authorList>
            <person name="Paulsen S."/>
            <person name="Gram L.K."/>
        </authorList>
    </citation>
    <scope>NUCLEOTIDE SEQUENCE [LARGE SCALE GENOMIC DNA]</scope>
    <source>
        <strain evidence="6 7">S2676</strain>
    </source>
</reference>
<accession>A0A5S3WM74</accession>
<keyword evidence="4 5" id="KW-0472">Membrane</keyword>
<dbReference type="RefSeq" id="WP_138550590.1">
    <property type="nucleotide sequence ID" value="NZ_PNCH01000013.1"/>
</dbReference>
<dbReference type="GO" id="GO:0016020">
    <property type="term" value="C:membrane"/>
    <property type="evidence" value="ECO:0007669"/>
    <property type="project" value="UniProtKB-SubCell"/>
</dbReference>
<dbReference type="PANTHER" id="PTHR35371">
    <property type="entry name" value="INNER MEMBRANE PROTEIN"/>
    <property type="match status" value="1"/>
</dbReference>
<evidence type="ECO:0000256" key="5">
    <source>
        <dbReference type="SAM" id="Phobius"/>
    </source>
</evidence>
<dbReference type="PANTHER" id="PTHR35371:SF1">
    <property type="entry name" value="BLR7753 PROTEIN"/>
    <property type="match status" value="1"/>
</dbReference>
<protein>
    <submittedName>
        <fullName evidence="6">MAPEG family protein</fullName>
    </submittedName>
</protein>
<evidence type="ECO:0000256" key="1">
    <source>
        <dbReference type="ARBA" id="ARBA00004370"/>
    </source>
</evidence>
<feature type="transmembrane region" description="Helical" evidence="5">
    <location>
        <begin position="118"/>
        <end position="135"/>
    </location>
</feature>
<dbReference type="AlphaFoldDB" id="A0A5S3WM74"/>
<evidence type="ECO:0000256" key="3">
    <source>
        <dbReference type="ARBA" id="ARBA00022989"/>
    </source>
</evidence>
<gene>
    <name evidence="6" type="ORF">CWB99_12575</name>
</gene>
<evidence type="ECO:0000313" key="7">
    <source>
        <dbReference type="Proteomes" id="UP000310249"/>
    </source>
</evidence>
<comment type="subcellular location">
    <subcellularLocation>
        <location evidence="1">Membrane</location>
    </subcellularLocation>
</comment>
<organism evidence="6 7">
    <name type="scientific">Pseudoalteromonas rubra</name>
    <dbReference type="NCBI Taxonomy" id="43658"/>
    <lineage>
        <taxon>Bacteria</taxon>
        <taxon>Pseudomonadati</taxon>
        <taxon>Pseudomonadota</taxon>
        <taxon>Gammaproteobacteria</taxon>
        <taxon>Alteromonadales</taxon>
        <taxon>Pseudoalteromonadaceae</taxon>
        <taxon>Pseudoalteromonas</taxon>
    </lineage>
</organism>
<feature type="transmembrane region" description="Helical" evidence="5">
    <location>
        <begin position="58"/>
        <end position="78"/>
    </location>
</feature>
<keyword evidence="2 5" id="KW-0812">Transmembrane</keyword>
<comment type="caution">
    <text evidence="6">The sequence shown here is derived from an EMBL/GenBank/DDBJ whole genome shotgun (WGS) entry which is preliminary data.</text>
</comment>
<keyword evidence="3 5" id="KW-1133">Transmembrane helix</keyword>
<name>A0A5S3WM74_9GAMM</name>
<dbReference type="Proteomes" id="UP000310249">
    <property type="component" value="Unassembled WGS sequence"/>
</dbReference>
<dbReference type="Gene3D" id="1.20.120.550">
    <property type="entry name" value="Membrane associated eicosanoid/glutathione metabolism-like domain"/>
    <property type="match status" value="1"/>
</dbReference>
<dbReference type="OrthoDB" id="5880499at2"/>
<evidence type="ECO:0000313" key="6">
    <source>
        <dbReference type="EMBL" id="TMP28238.1"/>
    </source>
</evidence>
<dbReference type="InterPro" id="IPR001129">
    <property type="entry name" value="Membr-assoc_MAPEG"/>
</dbReference>
<reference evidence="7" key="2">
    <citation type="submission" date="2019-06" db="EMBL/GenBank/DDBJ databases">
        <title>Co-occurence of chitin degradation, pigmentation and bioactivity in marine Pseudoalteromonas.</title>
        <authorList>
            <person name="Sonnenschein E.C."/>
            <person name="Bech P.K."/>
        </authorList>
    </citation>
    <scope>NUCLEOTIDE SEQUENCE [LARGE SCALE GENOMIC DNA]</scope>
    <source>
        <strain evidence="7">S2676</strain>
    </source>
</reference>